<dbReference type="Gene3D" id="3.90.75.20">
    <property type="match status" value="1"/>
</dbReference>
<dbReference type="InterPro" id="IPR044925">
    <property type="entry name" value="His-Me_finger_sf"/>
</dbReference>
<accession>A0AB37G980</accession>
<sequence length="191" mass="21826">MNLENFKEIPEYPNYLISPVGEVYSKLSNKLLSIRTNTTGYKYFGVEGGTKNILLSRALARVYKNLPSLDSDLEVDHDDTDISNNELDNLIVRSKQEHYEKTCIDRGISLPKPSFCKVCGIKIASKSIYCLKHYSETKVKDIDITAEQIEYWVSKYSWVRAAKELGYSDNGLRKRYKALTGKDPKSINKPD</sequence>
<dbReference type="EMBL" id="MT989367">
    <property type="protein sequence ID" value="QPI17582.1"/>
    <property type="molecule type" value="Genomic_DNA"/>
</dbReference>
<dbReference type="GO" id="GO:0004519">
    <property type="term" value="F:endonuclease activity"/>
    <property type="evidence" value="ECO:0007669"/>
    <property type="project" value="UniProtKB-KW"/>
</dbReference>
<evidence type="ECO:0000313" key="1">
    <source>
        <dbReference type="EMBL" id="QPI17582.1"/>
    </source>
</evidence>
<organism evidence="1">
    <name type="scientific">Phage MSP1</name>
    <dbReference type="NCBI Taxonomy" id="2801538"/>
    <lineage>
        <taxon>Viruses</taxon>
    </lineage>
</organism>
<reference evidence="1" key="1">
    <citation type="submission" date="2024-08" db="EMBL/GenBank/DDBJ databases">
        <authorList>
            <person name="Park H."/>
        </authorList>
    </citation>
    <scope>NUCLEOTIDE SEQUENCE</scope>
</reference>
<keyword evidence="1" id="KW-0255">Endonuclease</keyword>
<keyword evidence="1" id="KW-0540">Nuclease</keyword>
<name>A0AB37G980_9VIRU</name>
<proteinExistence type="predicted"/>
<protein>
    <submittedName>
        <fullName evidence="1">Homing endonuclease</fullName>
    </submittedName>
</protein>
<keyword evidence="1" id="KW-0378">Hydrolase</keyword>
<gene>
    <name evidence="1" type="ORF">SPN7C_080</name>
</gene>
<dbReference type="SUPFAM" id="SSF54060">
    <property type="entry name" value="His-Me finger endonucleases"/>
    <property type="match status" value="1"/>
</dbReference>